<comment type="caution">
    <text evidence="1">The sequence shown here is derived from an EMBL/GenBank/DDBJ whole genome shotgun (WGS) entry which is preliminary data.</text>
</comment>
<dbReference type="GO" id="GO:0003676">
    <property type="term" value="F:nucleic acid binding"/>
    <property type="evidence" value="ECO:0007669"/>
    <property type="project" value="InterPro"/>
</dbReference>
<reference evidence="2" key="1">
    <citation type="submission" date="2017-10" db="EMBL/GenBank/DDBJ databases">
        <title>Rapid genome shrinkage in a self-fertile nematode reveals novel sperm competition proteins.</title>
        <authorList>
            <person name="Yin D."/>
            <person name="Schwarz E.M."/>
            <person name="Thomas C.G."/>
            <person name="Felde R.L."/>
            <person name="Korf I.F."/>
            <person name="Cutter A.D."/>
            <person name="Schartner C.M."/>
            <person name="Ralston E.J."/>
            <person name="Meyer B.J."/>
            <person name="Haag E.S."/>
        </authorList>
    </citation>
    <scope>NUCLEOTIDE SEQUENCE [LARGE SCALE GENOMIC DNA]</scope>
    <source>
        <strain evidence="2">JU1422</strain>
    </source>
</reference>
<dbReference type="OrthoDB" id="616263at2759"/>
<sequence>MLQTPSSRNPNFALPMNRLAGEKVHDRKDVKKFLEPFFASKSPEFYANGIAQLSLRWQEVMNSIGKLISQ</sequence>
<dbReference type="Proteomes" id="UP000230233">
    <property type="component" value="Chromosome III"/>
</dbReference>
<dbReference type="EMBL" id="PDUG01000003">
    <property type="protein sequence ID" value="PIC38217.1"/>
    <property type="molecule type" value="Genomic_DNA"/>
</dbReference>
<organism evidence="1 2">
    <name type="scientific">Caenorhabditis nigoni</name>
    <dbReference type="NCBI Taxonomy" id="1611254"/>
    <lineage>
        <taxon>Eukaryota</taxon>
        <taxon>Metazoa</taxon>
        <taxon>Ecdysozoa</taxon>
        <taxon>Nematoda</taxon>
        <taxon>Chromadorea</taxon>
        <taxon>Rhabditida</taxon>
        <taxon>Rhabditina</taxon>
        <taxon>Rhabditomorpha</taxon>
        <taxon>Rhabditoidea</taxon>
        <taxon>Rhabditidae</taxon>
        <taxon>Peloderinae</taxon>
        <taxon>Caenorhabditis</taxon>
    </lineage>
</organism>
<accession>A0A2G5UF91</accession>
<dbReference type="InterPro" id="IPR036397">
    <property type="entry name" value="RNaseH_sf"/>
</dbReference>
<dbReference type="AlphaFoldDB" id="A0A2G5UF91"/>
<proteinExistence type="predicted"/>
<evidence type="ECO:0000313" key="2">
    <source>
        <dbReference type="Proteomes" id="UP000230233"/>
    </source>
</evidence>
<dbReference type="Gene3D" id="3.30.420.10">
    <property type="entry name" value="Ribonuclease H-like superfamily/Ribonuclease H"/>
    <property type="match status" value="1"/>
</dbReference>
<protein>
    <submittedName>
        <fullName evidence="1">Uncharacterized protein</fullName>
    </submittedName>
</protein>
<gene>
    <name evidence="1" type="primary">Cnig_chr_III.g10301</name>
    <name evidence="1" type="ORF">B9Z55_010301</name>
</gene>
<keyword evidence="2" id="KW-1185">Reference proteome</keyword>
<evidence type="ECO:0000313" key="1">
    <source>
        <dbReference type="EMBL" id="PIC38217.1"/>
    </source>
</evidence>
<name>A0A2G5UF91_9PELO</name>